<evidence type="ECO:0000313" key="9">
    <source>
        <dbReference type="EMBL" id="MCC9644079.1"/>
    </source>
</evidence>
<evidence type="ECO:0000256" key="8">
    <source>
        <dbReference type="RuleBase" id="RU004185"/>
    </source>
</evidence>
<comment type="pathway">
    <text evidence="7">Porphyrin-containing compound metabolism; protoheme biosynthesis; protoheme from protoporphyrin-IX: step 1/1.</text>
</comment>
<proteinExistence type="inferred from homology"/>
<organism evidence="9 10">
    <name type="scientific">Rhodopirellula halodulae</name>
    <dbReference type="NCBI Taxonomy" id="2894198"/>
    <lineage>
        <taxon>Bacteria</taxon>
        <taxon>Pseudomonadati</taxon>
        <taxon>Planctomycetota</taxon>
        <taxon>Planctomycetia</taxon>
        <taxon>Pirellulales</taxon>
        <taxon>Pirellulaceae</taxon>
        <taxon>Rhodopirellula</taxon>
    </lineage>
</organism>
<keyword evidence="10" id="KW-1185">Reference proteome</keyword>
<dbReference type="InterPro" id="IPR001015">
    <property type="entry name" value="Ferrochelatase"/>
</dbReference>
<comment type="catalytic activity">
    <reaction evidence="7">
        <text>heme b + 2 H(+) = protoporphyrin IX + Fe(2+)</text>
        <dbReference type="Rhea" id="RHEA:22584"/>
        <dbReference type="ChEBI" id="CHEBI:15378"/>
        <dbReference type="ChEBI" id="CHEBI:29033"/>
        <dbReference type="ChEBI" id="CHEBI:57306"/>
        <dbReference type="ChEBI" id="CHEBI:60344"/>
        <dbReference type="EC" id="4.98.1.1"/>
    </reaction>
</comment>
<dbReference type="EC" id="4.98.1.1" evidence="7"/>
<dbReference type="EMBL" id="JAJKFW010000025">
    <property type="protein sequence ID" value="MCC9644079.1"/>
    <property type="molecule type" value="Genomic_DNA"/>
</dbReference>
<evidence type="ECO:0000256" key="7">
    <source>
        <dbReference type="HAMAP-Rule" id="MF_00323"/>
    </source>
</evidence>
<keyword evidence="7" id="KW-0963">Cytoplasm</keyword>
<dbReference type="HAMAP" id="MF_00323">
    <property type="entry name" value="Ferrochelatase"/>
    <property type="match status" value="1"/>
</dbReference>
<keyword evidence="7" id="KW-0479">Metal-binding</keyword>
<keyword evidence="2 7" id="KW-0408">Iron</keyword>
<evidence type="ECO:0000256" key="2">
    <source>
        <dbReference type="ARBA" id="ARBA00023004"/>
    </source>
</evidence>
<dbReference type="GO" id="GO:0016829">
    <property type="term" value="F:lyase activity"/>
    <property type="evidence" value="ECO:0007669"/>
    <property type="project" value="UniProtKB-KW"/>
</dbReference>
<evidence type="ECO:0000256" key="6">
    <source>
        <dbReference type="ARBA" id="ARBA00024536"/>
    </source>
</evidence>
<accession>A0ABS8NL26</accession>
<dbReference type="NCBIfam" id="NF000689">
    <property type="entry name" value="PRK00035.2-1"/>
    <property type="match status" value="1"/>
</dbReference>
<protein>
    <recommendedName>
        <fullName evidence="7">Ferrochelatase</fullName>
        <ecNumber evidence="7">4.98.1.1</ecNumber>
    </recommendedName>
    <alternativeName>
        <fullName evidence="7">Heme synthase</fullName>
    </alternativeName>
    <alternativeName>
        <fullName evidence="7">Protoheme ferro-lyase</fullName>
    </alternativeName>
</protein>
<dbReference type="PANTHER" id="PTHR11108:SF1">
    <property type="entry name" value="FERROCHELATASE, MITOCHONDRIAL"/>
    <property type="match status" value="1"/>
</dbReference>
<comment type="subcellular location">
    <subcellularLocation>
        <location evidence="7">Cytoplasm</location>
    </subcellularLocation>
</comment>
<evidence type="ECO:0000256" key="5">
    <source>
        <dbReference type="ARBA" id="ARBA00023244"/>
    </source>
</evidence>
<dbReference type="InterPro" id="IPR033659">
    <property type="entry name" value="Ferrochelatase_N"/>
</dbReference>
<feature type="binding site" evidence="7">
    <location>
        <position position="265"/>
    </location>
    <ligand>
        <name>Fe(2+)</name>
        <dbReference type="ChEBI" id="CHEBI:29033"/>
    </ligand>
</feature>
<comment type="catalytic activity">
    <reaction evidence="6">
        <text>Fe-coproporphyrin III + 2 H(+) = coproporphyrin III + Fe(2+)</text>
        <dbReference type="Rhea" id="RHEA:49572"/>
        <dbReference type="ChEBI" id="CHEBI:15378"/>
        <dbReference type="ChEBI" id="CHEBI:29033"/>
        <dbReference type="ChEBI" id="CHEBI:68438"/>
        <dbReference type="ChEBI" id="CHEBI:131725"/>
        <dbReference type="EC" id="4.99.1.9"/>
    </reaction>
    <physiologicalReaction direction="right-to-left" evidence="6">
        <dbReference type="Rhea" id="RHEA:49574"/>
    </physiologicalReaction>
</comment>
<sequence>MSELPPYDSFLLVSFGGPEGRDDVMPFLENVLRGKNVPRERMLEVAEHYKHFGGVSPINEQNRQLIDALQKRFDANGIDLPIYWGNRNWEPYFADTLRQMQNDGKKRALAFFTSMFSCYSGCRQYRENIIAARGEVGDDAPLVEKVRMGFNHPGFIAAMADNVRRAAESIDQSPATTKLLFTAHSIPMGMADNCDYEKQLRESSRLVAEACGATDWDLVYQSRSGPPSQPWLEPDVLDAIAEMDDGKKLDSLIILPIGFVSDHMEVLFDLDEEAAQLCEERGIKMARASSAGTHPEFVEMICGLVQERLGVSADKPALGSLGPWHDVCPQDCCTYTPRRPPSAAGGRPVQAN</sequence>
<dbReference type="SUPFAM" id="SSF53800">
    <property type="entry name" value="Chelatase"/>
    <property type="match status" value="1"/>
</dbReference>
<dbReference type="RefSeq" id="WP_230275163.1">
    <property type="nucleotide sequence ID" value="NZ_JAJKFW010000025.1"/>
</dbReference>
<comment type="similarity">
    <text evidence="1 7 8">Belongs to the ferrochelatase family.</text>
</comment>
<dbReference type="InterPro" id="IPR033644">
    <property type="entry name" value="Ferrochelatase_C"/>
</dbReference>
<evidence type="ECO:0000256" key="1">
    <source>
        <dbReference type="ARBA" id="ARBA00007718"/>
    </source>
</evidence>
<comment type="caution">
    <text evidence="9">The sequence shown here is derived from an EMBL/GenBank/DDBJ whole genome shotgun (WGS) entry which is preliminary data.</text>
</comment>
<keyword evidence="4 7" id="KW-0456">Lyase</keyword>
<dbReference type="Proteomes" id="UP001430306">
    <property type="component" value="Unassembled WGS sequence"/>
</dbReference>
<feature type="binding site" evidence="7">
    <location>
        <position position="184"/>
    </location>
    <ligand>
        <name>Fe(2+)</name>
        <dbReference type="ChEBI" id="CHEBI:29033"/>
    </ligand>
</feature>
<evidence type="ECO:0000256" key="4">
    <source>
        <dbReference type="ARBA" id="ARBA00023239"/>
    </source>
</evidence>
<dbReference type="CDD" id="cd03411">
    <property type="entry name" value="Ferrochelatase_N"/>
    <property type="match status" value="1"/>
</dbReference>
<evidence type="ECO:0000313" key="10">
    <source>
        <dbReference type="Proteomes" id="UP001430306"/>
    </source>
</evidence>
<dbReference type="CDD" id="cd00419">
    <property type="entry name" value="Ferrochelatase_C"/>
    <property type="match status" value="1"/>
</dbReference>
<dbReference type="PANTHER" id="PTHR11108">
    <property type="entry name" value="FERROCHELATASE"/>
    <property type="match status" value="1"/>
</dbReference>
<gene>
    <name evidence="7" type="primary">hemH</name>
    <name evidence="9" type="ORF">LOC71_17490</name>
</gene>
<dbReference type="NCBIfam" id="TIGR00109">
    <property type="entry name" value="hemH"/>
    <property type="match status" value="1"/>
</dbReference>
<reference evidence="9" key="1">
    <citation type="submission" date="2021-11" db="EMBL/GenBank/DDBJ databases">
        <title>Genome sequence.</title>
        <authorList>
            <person name="Sun Q."/>
        </authorList>
    </citation>
    <scope>NUCLEOTIDE SEQUENCE</scope>
    <source>
        <strain evidence="9">JC740</strain>
    </source>
</reference>
<name>A0ABS8NL26_9BACT</name>
<evidence type="ECO:0000256" key="3">
    <source>
        <dbReference type="ARBA" id="ARBA00023133"/>
    </source>
</evidence>
<comment type="function">
    <text evidence="7">Catalyzes the ferrous insertion into protoporphyrin IX.</text>
</comment>
<keyword evidence="3 7" id="KW-0350">Heme biosynthesis</keyword>
<dbReference type="Gene3D" id="3.40.50.1400">
    <property type="match status" value="2"/>
</dbReference>
<dbReference type="Pfam" id="PF00762">
    <property type="entry name" value="Ferrochelatase"/>
    <property type="match status" value="1"/>
</dbReference>
<keyword evidence="5 7" id="KW-0627">Porphyrin biosynthesis</keyword>